<reference evidence="1 2" key="1">
    <citation type="journal article" date="2021" name="Elife">
        <title>Chloroplast acquisition without the gene transfer in kleptoplastic sea slugs, Plakobranchus ocellatus.</title>
        <authorList>
            <person name="Maeda T."/>
            <person name="Takahashi S."/>
            <person name="Yoshida T."/>
            <person name="Shimamura S."/>
            <person name="Takaki Y."/>
            <person name="Nagai Y."/>
            <person name="Toyoda A."/>
            <person name="Suzuki Y."/>
            <person name="Arimoto A."/>
            <person name="Ishii H."/>
            <person name="Satoh N."/>
            <person name="Nishiyama T."/>
            <person name="Hasebe M."/>
            <person name="Maruyama T."/>
            <person name="Minagawa J."/>
            <person name="Obokata J."/>
            <person name="Shigenobu S."/>
        </authorList>
    </citation>
    <scope>NUCLEOTIDE SEQUENCE [LARGE SCALE GENOMIC DNA]</scope>
</reference>
<accession>A0AAV4A425</accession>
<dbReference type="AlphaFoldDB" id="A0AAV4A425"/>
<organism evidence="1 2">
    <name type="scientific">Plakobranchus ocellatus</name>
    <dbReference type="NCBI Taxonomy" id="259542"/>
    <lineage>
        <taxon>Eukaryota</taxon>
        <taxon>Metazoa</taxon>
        <taxon>Spiralia</taxon>
        <taxon>Lophotrochozoa</taxon>
        <taxon>Mollusca</taxon>
        <taxon>Gastropoda</taxon>
        <taxon>Heterobranchia</taxon>
        <taxon>Euthyneura</taxon>
        <taxon>Panpulmonata</taxon>
        <taxon>Sacoglossa</taxon>
        <taxon>Placobranchoidea</taxon>
        <taxon>Plakobranchidae</taxon>
        <taxon>Plakobranchus</taxon>
    </lineage>
</organism>
<dbReference type="EMBL" id="BLXT01003657">
    <property type="protein sequence ID" value="GFO02875.1"/>
    <property type="molecule type" value="Genomic_DNA"/>
</dbReference>
<keyword evidence="2" id="KW-1185">Reference proteome</keyword>
<dbReference type="Proteomes" id="UP000735302">
    <property type="component" value="Unassembled WGS sequence"/>
</dbReference>
<protein>
    <submittedName>
        <fullName evidence="1">Uncharacterized protein</fullName>
    </submittedName>
</protein>
<gene>
    <name evidence="1" type="ORF">PoB_002938000</name>
</gene>
<evidence type="ECO:0000313" key="2">
    <source>
        <dbReference type="Proteomes" id="UP000735302"/>
    </source>
</evidence>
<proteinExistence type="predicted"/>
<comment type="caution">
    <text evidence="1">The sequence shown here is derived from an EMBL/GenBank/DDBJ whole genome shotgun (WGS) entry which is preliminary data.</text>
</comment>
<evidence type="ECO:0000313" key="1">
    <source>
        <dbReference type="EMBL" id="GFO02875.1"/>
    </source>
</evidence>
<name>A0AAV4A425_9GAST</name>
<sequence>MLMEQLQRCGSSCAEIDWQSKSFPLGPNLPVKRYPGQVLNADDVTPLLIESMVILSLSKKITPCGSHQACQKLVNESFSLHCTMSVTPAVSGGGQATVLLAVPASFLVTRMVESNFRVLPTGDVTKDLSSSKQKNASAT</sequence>